<dbReference type="STRING" id="67267.GCA_000716675_05777"/>
<dbReference type="GO" id="GO:0009055">
    <property type="term" value="F:electron transfer activity"/>
    <property type="evidence" value="ECO:0007669"/>
    <property type="project" value="UniProtKB-UniRule"/>
</dbReference>
<comment type="catalytic activity">
    <reaction evidence="5">
        <text>N,N-dimethyl-1,4-phenylenediamine + anthranilate + 2 NAD(+) = 2-(4-dimethylaminophenyl)diazenylbenzoate + 2 NADH + 2 H(+)</text>
        <dbReference type="Rhea" id="RHEA:55872"/>
        <dbReference type="ChEBI" id="CHEBI:15378"/>
        <dbReference type="ChEBI" id="CHEBI:15783"/>
        <dbReference type="ChEBI" id="CHEBI:16567"/>
        <dbReference type="ChEBI" id="CHEBI:57540"/>
        <dbReference type="ChEBI" id="CHEBI:57945"/>
        <dbReference type="ChEBI" id="CHEBI:71579"/>
        <dbReference type="EC" id="1.7.1.17"/>
    </reaction>
    <physiologicalReaction direction="right-to-left" evidence="5">
        <dbReference type="Rhea" id="RHEA:55874"/>
    </physiologicalReaction>
</comment>
<keyword evidence="1 6" id="KW-0285">Flavoprotein</keyword>
<gene>
    <name evidence="6" type="primary">azoR</name>
    <name evidence="9" type="ORF">SMD44_03546</name>
</gene>
<dbReference type="Gene3D" id="3.40.50.360">
    <property type="match status" value="1"/>
</dbReference>
<evidence type="ECO:0000313" key="9">
    <source>
        <dbReference type="EMBL" id="ARX84111.1"/>
    </source>
</evidence>
<dbReference type="SUPFAM" id="SSF52218">
    <property type="entry name" value="Flavoproteins"/>
    <property type="match status" value="1"/>
</dbReference>
<feature type="binding site" evidence="6">
    <location>
        <begin position="114"/>
        <end position="117"/>
    </location>
    <ligand>
        <name>FMN</name>
        <dbReference type="ChEBI" id="CHEBI:58210"/>
    </ligand>
</feature>
<comment type="catalytic activity">
    <reaction evidence="6">
        <text>2 a quinone + NADH + H(+) = 2 a 1,4-benzosemiquinone + NAD(+)</text>
        <dbReference type="Rhea" id="RHEA:65952"/>
        <dbReference type="ChEBI" id="CHEBI:15378"/>
        <dbReference type="ChEBI" id="CHEBI:57540"/>
        <dbReference type="ChEBI" id="CHEBI:57945"/>
        <dbReference type="ChEBI" id="CHEBI:132124"/>
        <dbReference type="ChEBI" id="CHEBI:134225"/>
    </reaction>
</comment>
<dbReference type="EMBL" id="CP021748">
    <property type="protein sequence ID" value="ARX84111.1"/>
    <property type="molecule type" value="Genomic_DNA"/>
</dbReference>
<dbReference type="InterPro" id="IPR003680">
    <property type="entry name" value="Flavodoxin_fold"/>
</dbReference>
<dbReference type="GO" id="GO:0016652">
    <property type="term" value="F:oxidoreductase activity, acting on NAD(P)H as acceptor"/>
    <property type="evidence" value="ECO:0007669"/>
    <property type="project" value="UniProtKB-UniRule"/>
</dbReference>
<evidence type="ECO:0000256" key="6">
    <source>
        <dbReference type="HAMAP-Rule" id="MF_01216"/>
    </source>
</evidence>
<comment type="subunit">
    <text evidence="6">Homodimer.</text>
</comment>
<organism evidence="9 10">
    <name type="scientific">Streptomyces alboflavus</name>
    <dbReference type="NCBI Taxonomy" id="67267"/>
    <lineage>
        <taxon>Bacteria</taxon>
        <taxon>Bacillati</taxon>
        <taxon>Actinomycetota</taxon>
        <taxon>Actinomycetes</taxon>
        <taxon>Kitasatosporales</taxon>
        <taxon>Streptomycetaceae</taxon>
        <taxon>Streptomyces</taxon>
    </lineage>
</organism>
<comment type="function">
    <text evidence="6">Quinone reductase that provides resistance to thiol-specific stress caused by electrophilic quinones.</text>
</comment>
<dbReference type="InterPro" id="IPR023048">
    <property type="entry name" value="NADH:quinone_OxRdtase_FMN_depd"/>
</dbReference>
<evidence type="ECO:0000259" key="8">
    <source>
        <dbReference type="Pfam" id="PF02525"/>
    </source>
</evidence>
<accession>A0A1Z1WCF4</accession>
<dbReference type="OrthoDB" id="9805013at2"/>
<dbReference type="EC" id="1.6.5.-" evidence="6"/>
<dbReference type="InterPro" id="IPR029039">
    <property type="entry name" value="Flavoprotein-like_sf"/>
</dbReference>
<keyword evidence="10" id="KW-1185">Reference proteome</keyword>
<evidence type="ECO:0000256" key="2">
    <source>
        <dbReference type="ARBA" id="ARBA00022643"/>
    </source>
</evidence>
<dbReference type="PANTHER" id="PTHR43741:SF4">
    <property type="entry name" value="FMN-DEPENDENT NADH:QUINONE OXIDOREDUCTASE"/>
    <property type="match status" value="1"/>
</dbReference>
<dbReference type="PANTHER" id="PTHR43741">
    <property type="entry name" value="FMN-DEPENDENT NADH-AZOREDUCTASE 1"/>
    <property type="match status" value="1"/>
</dbReference>
<keyword evidence="3 6" id="KW-0560">Oxidoreductase</keyword>
<feature type="binding site" evidence="6">
    <location>
        <position position="15"/>
    </location>
    <ligand>
        <name>FMN</name>
        <dbReference type="ChEBI" id="CHEBI:58210"/>
    </ligand>
</feature>
<name>A0A1Z1WCF4_9ACTN</name>
<reference evidence="9 10" key="1">
    <citation type="submission" date="2017-05" db="EMBL/GenBank/DDBJ databases">
        <title>Streptomyces alboflavus Genome sequencing and assembly.</title>
        <authorList>
            <person name="Wang Y."/>
            <person name="Du B."/>
            <person name="Ding Y."/>
            <person name="Liu H."/>
            <person name="Hou Q."/>
            <person name="Liu K."/>
            <person name="Wang C."/>
            <person name="Yao L."/>
        </authorList>
    </citation>
    <scope>NUCLEOTIDE SEQUENCE [LARGE SCALE GENOMIC DNA]</scope>
    <source>
        <strain evidence="9 10">MDJK44</strain>
    </source>
</reference>
<proteinExistence type="inferred from homology"/>
<dbReference type="EC" id="1.7.1.17" evidence="6"/>
<dbReference type="GO" id="GO:0016655">
    <property type="term" value="F:oxidoreductase activity, acting on NAD(P)H, quinone or similar compound as acceptor"/>
    <property type="evidence" value="ECO:0007669"/>
    <property type="project" value="InterPro"/>
</dbReference>
<dbReference type="Proteomes" id="UP000195880">
    <property type="component" value="Chromosome"/>
</dbReference>
<dbReference type="eggNOG" id="COG1182">
    <property type="taxonomic scope" value="Bacteria"/>
</dbReference>
<dbReference type="InterPro" id="IPR050104">
    <property type="entry name" value="FMN-dep_NADH:Q_OxRdtase_AzoR1"/>
</dbReference>
<sequence>MGDIRGGGLLHLDSSADRRGDSVTRALGGLFARSWRERYGDAGYRHRDLAAEPVPPLGSGFVSLGTRTERQGAVPLAKVAVLAEGADEEREWALTLPLVEEVRAAGTLLLGVPMYNFGVPAALKAWIDRVSFPGAYTDPDSGRSVLGRTRVVVVAACGGGYGPGTPREGCDFQVPYLRAFFGALGVPDEELHVVRAELTRAGDIAALAPFKDLAADSLAAARAAVAELAVRPYDRSAVGPHDRSAVRPHDRRPDAFHM</sequence>
<comment type="function">
    <text evidence="6">Also exhibits azoreductase activity. Catalyzes the reductive cleavage of the azo bond in aromatic azo compounds to the corresponding amines.</text>
</comment>
<comment type="similarity">
    <text evidence="6">Belongs to the azoreductase type 1 family.</text>
</comment>
<feature type="compositionally biased region" description="Basic and acidic residues" evidence="7">
    <location>
        <begin position="240"/>
        <end position="258"/>
    </location>
</feature>
<evidence type="ECO:0000256" key="3">
    <source>
        <dbReference type="ARBA" id="ARBA00023002"/>
    </source>
</evidence>
<dbReference type="HAMAP" id="MF_01216">
    <property type="entry name" value="Azoreductase_type1"/>
    <property type="match status" value="1"/>
</dbReference>
<evidence type="ECO:0000313" key="10">
    <source>
        <dbReference type="Proteomes" id="UP000195880"/>
    </source>
</evidence>
<dbReference type="KEGG" id="salf:SMD44_03546"/>
<dbReference type="AlphaFoldDB" id="A0A1Z1WCF4"/>
<keyword evidence="2 6" id="KW-0288">FMN</keyword>
<comment type="caution">
    <text evidence="6">Lacks conserved residue(s) required for the propagation of feature annotation.</text>
</comment>
<evidence type="ECO:0000256" key="7">
    <source>
        <dbReference type="SAM" id="MobiDB-lite"/>
    </source>
</evidence>
<dbReference type="Pfam" id="PF02525">
    <property type="entry name" value="Flavodoxin_2"/>
    <property type="match status" value="1"/>
</dbReference>
<feature type="region of interest" description="Disordered" evidence="7">
    <location>
        <begin position="236"/>
        <end position="258"/>
    </location>
</feature>
<evidence type="ECO:0000256" key="5">
    <source>
        <dbReference type="ARBA" id="ARBA00048542"/>
    </source>
</evidence>
<feature type="domain" description="Flavodoxin-like fold" evidence="8">
    <location>
        <begin position="9"/>
        <end position="195"/>
    </location>
</feature>
<comment type="cofactor">
    <cofactor evidence="6">
        <name>FMN</name>
        <dbReference type="ChEBI" id="CHEBI:58210"/>
    </cofactor>
    <text evidence="6">Binds 1 FMN per subunit.</text>
</comment>
<keyword evidence="4 6" id="KW-0520">NAD</keyword>
<evidence type="ECO:0000256" key="4">
    <source>
        <dbReference type="ARBA" id="ARBA00023027"/>
    </source>
</evidence>
<dbReference type="GO" id="GO:0010181">
    <property type="term" value="F:FMN binding"/>
    <property type="evidence" value="ECO:0007669"/>
    <property type="project" value="UniProtKB-UniRule"/>
</dbReference>
<protein>
    <recommendedName>
        <fullName evidence="6">FMN dependent NADH:quinone oxidoreductase</fullName>
        <ecNumber evidence="6">1.6.5.-</ecNumber>
    </recommendedName>
    <alternativeName>
        <fullName evidence="6">Azo-dye reductase</fullName>
    </alternativeName>
    <alternativeName>
        <fullName evidence="6">FMN-dependent NADH-azo compound oxidoreductase</fullName>
    </alternativeName>
    <alternativeName>
        <fullName evidence="6">FMN-dependent NADH-azoreductase</fullName>
        <ecNumber evidence="6">1.7.1.17</ecNumber>
    </alternativeName>
</protein>
<evidence type="ECO:0000256" key="1">
    <source>
        <dbReference type="ARBA" id="ARBA00022630"/>
    </source>
</evidence>